<gene>
    <name evidence="3" type="ORF">GCM10009639_24670</name>
</gene>
<comment type="caution">
    <text evidence="3">The sequence shown here is derived from an EMBL/GenBank/DDBJ whole genome shotgun (WGS) entry which is preliminary data.</text>
</comment>
<evidence type="ECO:0000313" key="3">
    <source>
        <dbReference type="EMBL" id="GAA1392655.1"/>
    </source>
</evidence>
<dbReference type="SUPFAM" id="SSF55781">
    <property type="entry name" value="GAF domain-like"/>
    <property type="match status" value="1"/>
</dbReference>
<name>A0ABP4IKI4_9ACTN</name>
<protein>
    <recommendedName>
        <fullName evidence="2">GAF domain-containing protein</fullName>
    </recommendedName>
</protein>
<proteinExistence type="predicted"/>
<organism evidence="3 4">
    <name type="scientific">Kitasatospora putterlickiae</name>
    <dbReference type="NCBI Taxonomy" id="221725"/>
    <lineage>
        <taxon>Bacteria</taxon>
        <taxon>Bacillati</taxon>
        <taxon>Actinomycetota</taxon>
        <taxon>Actinomycetes</taxon>
        <taxon>Kitasatosporales</taxon>
        <taxon>Streptomycetaceae</taxon>
        <taxon>Kitasatospora</taxon>
    </lineage>
</organism>
<dbReference type="EMBL" id="BAAAKJ010000126">
    <property type="protein sequence ID" value="GAA1392655.1"/>
    <property type="molecule type" value="Genomic_DNA"/>
</dbReference>
<evidence type="ECO:0000256" key="1">
    <source>
        <dbReference type="SAM" id="MobiDB-lite"/>
    </source>
</evidence>
<feature type="domain" description="GAF" evidence="2">
    <location>
        <begin position="17"/>
        <end position="111"/>
    </location>
</feature>
<dbReference type="Proteomes" id="UP001499863">
    <property type="component" value="Unassembled WGS sequence"/>
</dbReference>
<sequence length="193" mass="21146">MTLRGVSGRRERVRRLETRQSIIGEGPCLDCHRTGEEILIPEDLRGARERWPRFAPAALGAGFRSVRAVPLRLDGRTVGGLNLFDGRVSAGPGADVPELVQALADLAVIALLHRRHGRRLTAAEEITAALADRTTIEQAKGSSPRRAESTWTWPSRCSAAMPGAAGRAWRTPPGPWWRAGWHRPSCSPADRPR</sequence>
<dbReference type="InterPro" id="IPR029016">
    <property type="entry name" value="GAF-like_dom_sf"/>
</dbReference>
<keyword evidence="4" id="KW-1185">Reference proteome</keyword>
<dbReference type="InterPro" id="IPR003018">
    <property type="entry name" value="GAF"/>
</dbReference>
<reference evidence="4" key="1">
    <citation type="journal article" date="2019" name="Int. J. Syst. Evol. Microbiol.">
        <title>The Global Catalogue of Microorganisms (GCM) 10K type strain sequencing project: providing services to taxonomists for standard genome sequencing and annotation.</title>
        <authorList>
            <consortium name="The Broad Institute Genomics Platform"/>
            <consortium name="The Broad Institute Genome Sequencing Center for Infectious Disease"/>
            <person name="Wu L."/>
            <person name="Ma J."/>
        </authorList>
    </citation>
    <scope>NUCLEOTIDE SEQUENCE [LARGE SCALE GENOMIC DNA]</scope>
    <source>
        <strain evidence="4">JCM 12393</strain>
    </source>
</reference>
<dbReference type="Pfam" id="PF13185">
    <property type="entry name" value="GAF_2"/>
    <property type="match status" value="1"/>
</dbReference>
<accession>A0ABP4IKI4</accession>
<feature type="region of interest" description="Disordered" evidence="1">
    <location>
        <begin position="162"/>
        <end position="193"/>
    </location>
</feature>
<evidence type="ECO:0000313" key="4">
    <source>
        <dbReference type="Proteomes" id="UP001499863"/>
    </source>
</evidence>
<evidence type="ECO:0000259" key="2">
    <source>
        <dbReference type="Pfam" id="PF13185"/>
    </source>
</evidence>
<dbReference type="Gene3D" id="3.30.450.40">
    <property type="match status" value="1"/>
</dbReference>